<keyword evidence="3" id="KW-1185">Reference proteome</keyword>
<protein>
    <recommendedName>
        <fullName evidence="4">Apolipoprotein acyltransferase</fullName>
    </recommendedName>
</protein>
<reference evidence="2 3" key="1">
    <citation type="submission" date="2015-05" db="EMBL/GenBank/DDBJ databases">
        <authorList>
            <person name="Rodrigo-Torres Lidia"/>
            <person name="Arahal R.David."/>
        </authorList>
    </citation>
    <scope>NUCLEOTIDE SEQUENCE [LARGE SCALE GENOMIC DNA]</scope>
    <source>
        <strain evidence="2 3">CECT 7321</strain>
    </source>
</reference>
<keyword evidence="1" id="KW-0812">Transmembrane</keyword>
<name>A0A0H5D3I7_9RHOB</name>
<dbReference type="AlphaFoldDB" id="A0A0H5D3I7"/>
<evidence type="ECO:0000313" key="2">
    <source>
        <dbReference type="EMBL" id="CRL11599.1"/>
    </source>
</evidence>
<keyword evidence="1" id="KW-1133">Transmembrane helix</keyword>
<organism evidence="2 3">
    <name type="scientific">Phaeobacter italicus</name>
    <dbReference type="NCBI Taxonomy" id="481446"/>
    <lineage>
        <taxon>Bacteria</taxon>
        <taxon>Pseudomonadati</taxon>
        <taxon>Pseudomonadota</taxon>
        <taxon>Alphaproteobacteria</taxon>
        <taxon>Rhodobacterales</taxon>
        <taxon>Roseobacteraceae</taxon>
        <taxon>Phaeobacter</taxon>
    </lineage>
</organism>
<dbReference type="EMBL" id="CVRL01000033">
    <property type="protein sequence ID" value="CRL11599.1"/>
    <property type="molecule type" value="Genomic_DNA"/>
</dbReference>
<dbReference type="GeneID" id="78396265"/>
<dbReference type="Proteomes" id="UP000043764">
    <property type="component" value="Unassembled WGS sequence"/>
</dbReference>
<sequence>MIVIGALILGAILGALSAKKRGGNTADLLQYGAVYAIGFGIVGLLVTIFVDRALM</sequence>
<gene>
    <name evidence="2" type="ORF">NIT7321_02467</name>
</gene>
<dbReference type="STRING" id="481446.NIT7645_00864"/>
<feature type="transmembrane region" description="Helical" evidence="1">
    <location>
        <begin position="28"/>
        <end position="50"/>
    </location>
</feature>
<evidence type="ECO:0000313" key="3">
    <source>
        <dbReference type="Proteomes" id="UP000043764"/>
    </source>
</evidence>
<dbReference type="RefSeq" id="WP_008561732.1">
    <property type="nucleotide sequence ID" value="NZ_BSKQ01000001.1"/>
</dbReference>
<evidence type="ECO:0008006" key="4">
    <source>
        <dbReference type="Google" id="ProtNLM"/>
    </source>
</evidence>
<accession>A0A0H5D3I7</accession>
<keyword evidence="1" id="KW-0472">Membrane</keyword>
<proteinExistence type="predicted"/>
<evidence type="ECO:0000256" key="1">
    <source>
        <dbReference type="SAM" id="Phobius"/>
    </source>
</evidence>